<reference evidence="1" key="2">
    <citation type="submission" date="2016-02" db="EMBL/GenBank/DDBJ databases">
        <title>Genome sequence of Clostridium beijerinckii strain 59B.</title>
        <authorList>
            <person name="Little G.T."/>
            <person name="Minton N.P."/>
        </authorList>
    </citation>
    <scope>NUCLEOTIDE SEQUENCE</scope>
    <source>
        <strain evidence="1">NCIMB 14988</strain>
    </source>
</reference>
<reference evidence="2" key="3">
    <citation type="submission" date="2020-05" db="EMBL/GenBank/DDBJ databases">
        <title>Genomic insights into acetone-butanol-ethanol (ABE) fermentation by sequencing solventogenic clostridia strains.</title>
        <authorList>
            <person name="Brown S."/>
        </authorList>
    </citation>
    <scope>NUCLEOTIDE SEQUENCE</scope>
    <source>
        <strain evidence="2">DJ126</strain>
    </source>
</reference>
<sequence length="68" mass="8173">MSSWLVNLNSKFAEEFDIRFDGFIIKEEEKEEFLIKMNKIARKVVELTDLKLNEIDLFECKEIKEKCL</sequence>
<dbReference type="Proteomes" id="UP000031866">
    <property type="component" value="Chromosome"/>
</dbReference>
<evidence type="ECO:0000313" key="1">
    <source>
        <dbReference type="EMBL" id="AJG99035.1"/>
    </source>
</evidence>
<protein>
    <submittedName>
        <fullName evidence="1">Uncharacterized protein</fullName>
    </submittedName>
</protein>
<dbReference type="Proteomes" id="UP000821656">
    <property type="component" value="Unassembled WGS sequence"/>
</dbReference>
<dbReference type="RefSeq" id="WP_041896321.1">
    <property type="nucleotide sequence ID" value="NZ_CP010086.2"/>
</dbReference>
<name>A0A0B5QDI0_CLOBE</name>
<gene>
    <name evidence="2" type="ORF">DFH45_005098</name>
    <name evidence="1" type="ORF">LF65_02452</name>
</gene>
<dbReference type="EMBL" id="CP010086">
    <property type="protein sequence ID" value="AJG99035.1"/>
    <property type="molecule type" value="Genomic_DNA"/>
</dbReference>
<reference evidence="3" key="1">
    <citation type="submission" date="2014-12" db="EMBL/GenBank/DDBJ databases">
        <title>Genome sequence of Clostridium beijerinckii strain 59B.</title>
        <authorList>
            <person name="Little G.T."/>
            <person name="Minton N.P."/>
        </authorList>
    </citation>
    <scope>NUCLEOTIDE SEQUENCE [LARGE SCALE GENOMIC DNA]</scope>
    <source>
        <strain evidence="3">59B</strain>
    </source>
</reference>
<dbReference type="KEGG" id="cbei:LF65_02452"/>
<dbReference type="EMBL" id="JABSXK010000001">
    <property type="protein sequence ID" value="NRV12135.1"/>
    <property type="molecule type" value="Genomic_DNA"/>
</dbReference>
<evidence type="ECO:0000313" key="3">
    <source>
        <dbReference type="Proteomes" id="UP000031866"/>
    </source>
</evidence>
<proteinExistence type="predicted"/>
<organism evidence="1 3">
    <name type="scientific">Clostridium beijerinckii</name>
    <name type="common">Clostridium MP</name>
    <dbReference type="NCBI Taxonomy" id="1520"/>
    <lineage>
        <taxon>Bacteria</taxon>
        <taxon>Bacillati</taxon>
        <taxon>Bacillota</taxon>
        <taxon>Clostridia</taxon>
        <taxon>Eubacteriales</taxon>
        <taxon>Clostridiaceae</taxon>
        <taxon>Clostridium</taxon>
    </lineage>
</organism>
<dbReference type="STRING" id="1520.LF65_02452"/>
<dbReference type="AlphaFoldDB" id="A0A0B5QDI0"/>
<accession>A0A0B5QDI0</accession>
<evidence type="ECO:0000313" key="2">
    <source>
        <dbReference type="EMBL" id="NRV12135.1"/>
    </source>
</evidence>